<dbReference type="InterPro" id="IPR011051">
    <property type="entry name" value="RmlC_Cupin_sf"/>
</dbReference>
<dbReference type="Proteomes" id="UP000184185">
    <property type="component" value="Unassembled WGS sequence"/>
</dbReference>
<evidence type="ECO:0000313" key="5">
    <source>
        <dbReference type="EMBL" id="SHI51019.1"/>
    </source>
</evidence>
<proteinExistence type="predicted"/>
<dbReference type="InterPro" id="IPR009057">
    <property type="entry name" value="Homeodomain-like_sf"/>
</dbReference>
<keyword evidence="2" id="KW-0238">DNA-binding</keyword>
<evidence type="ECO:0000259" key="4">
    <source>
        <dbReference type="PROSITE" id="PS01124"/>
    </source>
</evidence>
<dbReference type="InterPro" id="IPR014710">
    <property type="entry name" value="RmlC-like_jellyroll"/>
</dbReference>
<dbReference type="InterPro" id="IPR018060">
    <property type="entry name" value="HTH_AraC"/>
</dbReference>
<evidence type="ECO:0000313" key="6">
    <source>
        <dbReference type="Proteomes" id="UP000184185"/>
    </source>
</evidence>
<dbReference type="PANTHER" id="PTHR43280">
    <property type="entry name" value="ARAC-FAMILY TRANSCRIPTIONAL REGULATOR"/>
    <property type="match status" value="1"/>
</dbReference>
<dbReference type="SUPFAM" id="SSF51182">
    <property type="entry name" value="RmlC-like cupins"/>
    <property type="match status" value="1"/>
</dbReference>
<feature type="domain" description="HTH araC/xylS-type" evidence="4">
    <location>
        <begin position="255"/>
        <end position="356"/>
    </location>
</feature>
<dbReference type="PANTHER" id="PTHR43280:SF28">
    <property type="entry name" value="HTH-TYPE TRANSCRIPTIONAL ACTIVATOR RHAS"/>
    <property type="match status" value="1"/>
</dbReference>
<dbReference type="GO" id="GO:0003700">
    <property type="term" value="F:DNA-binding transcription factor activity"/>
    <property type="evidence" value="ECO:0007669"/>
    <property type="project" value="InterPro"/>
</dbReference>
<keyword evidence="6" id="KW-1185">Reference proteome</keyword>
<dbReference type="RefSeq" id="WP_072912409.1">
    <property type="nucleotide sequence ID" value="NZ_FQYQ01000002.1"/>
</dbReference>
<protein>
    <submittedName>
        <fullName evidence="5">AraC-like ligand binding domain-containing protein</fullName>
    </submittedName>
</protein>
<dbReference type="Pfam" id="PF02311">
    <property type="entry name" value="AraC_binding"/>
    <property type="match status" value="1"/>
</dbReference>
<dbReference type="OrthoDB" id="2329780at2"/>
<dbReference type="GO" id="GO:0043565">
    <property type="term" value="F:sequence-specific DNA binding"/>
    <property type="evidence" value="ECO:0007669"/>
    <property type="project" value="InterPro"/>
</dbReference>
<reference evidence="5 6" key="1">
    <citation type="submission" date="2016-11" db="EMBL/GenBank/DDBJ databases">
        <authorList>
            <person name="Jaros S."/>
            <person name="Januszkiewicz K."/>
            <person name="Wedrychowicz H."/>
        </authorList>
    </citation>
    <scope>NUCLEOTIDE SEQUENCE [LARGE SCALE GENOMIC DNA]</scope>
    <source>
        <strain evidence="5 6">DSM 14809</strain>
    </source>
</reference>
<dbReference type="PROSITE" id="PS01124">
    <property type="entry name" value="HTH_ARAC_FAMILY_2"/>
    <property type="match status" value="1"/>
</dbReference>
<evidence type="ECO:0000256" key="2">
    <source>
        <dbReference type="ARBA" id="ARBA00023125"/>
    </source>
</evidence>
<dbReference type="PRINTS" id="PR00032">
    <property type="entry name" value="HTHARAC"/>
</dbReference>
<dbReference type="SUPFAM" id="SSF46689">
    <property type="entry name" value="Homeodomain-like"/>
    <property type="match status" value="1"/>
</dbReference>
<dbReference type="Pfam" id="PF12833">
    <property type="entry name" value="HTH_18"/>
    <property type="match status" value="1"/>
</dbReference>
<keyword evidence="3" id="KW-0804">Transcription</keyword>
<dbReference type="Gene3D" id="2.60.120.10">
    <property type="entry name" value="Jelly Rolls"/>
    <property type="match status" value="1"/>
</dbReference>
<evidence type="ECO:0000256" key="1">
    <source>
        <dbReference type="ARBA" id="ARBA00023015"/>
    </source>
</evidence>
<dbReference type="EMBL" id="FQYQ01000002">
    <property type="protein sequence ID" value="SHI51019.1"/>
    <property type="molecule type" value="Genomic_DNA"/>
</dbReference>
<dbReference type="SMART" id="SM00342">
    <property type="entry name" value="HTH_ARAC"/>
    <property type="match status" value="1"/>
</dbReference>
<keyword evidence="1" id="KW-0805">Transcription regulation</keyword>
<organism evidence="5 6">
    <name type="scientific">Pseudobutyrivibrio xylanivorans DSM 14809</name>
    <dbReference type="NCBI Taxonomy" id="1123012"/>
    <lineage>
        <taxon>Bacteria</taxon>
        <taxon>Bacillati</taxon>
        <taxon>Bacillota</taxon>
        <taxon>Clostridia</taxon>
        <taxon>Lachnospirales</taxon>
        <taxon>Lachnospiraceae</taxon>
        <taxon>Pseudobutyrivibrio</taxon>
    </lineage>
</organism>
<dbReference type="Gene3D" id="1.10.10.60">
    <property type="entry name" value="Homeodomain-like"/>
    <property type="match status" value="2"/>
</dbReference>
<dbReference type="InterPro" id="IPR003313">
    <property type="entry name" value="AraC-bd"/>
</dbReference>
<sequence length="358" mass="41665">MYNLTNGKLIENLENYNDMVYPEMNFLKGSVPKQYRLLEPYRLIFSTQNSDKENGFFSTCFVSPKETLYSVLSNEEFSYFKTSLTLHNHDFFEIMFVLDGSIYVNVENERHLYTKGSCCILNRTIMHAEEYSSDYSIVFLQISHHLMESIYNDMHLDFFDCEKKPISSDMEDFLKTNLSNSNRKKDYVDFIPEKNLDYLERTMHMNFDRITRETLEPSPGSSVKIKTMMIELIYFLLSPDNFSTTPLKIGTDSESALFNNIFLAMTESDGRITRSELAEKLNYSGSYLNEICKKFSGLSLFDYGMTFTMKKASELLTTTNLNISDIEAQLGFSNHTHFYKIFKNTYGVTPAAYRKTKP</sequence>
<dbReference type="InterPro" id="IPR020449">
    <property type="entry name" value="Tscrpt_reg_AraC-type_HTH"/>
</dbReference>
<dbReference type="AlphaFoldDB" id="A0A1M6BQM9"/>
<gene>
    <name evidence="5" type="ORF">SAMN02745725_00556</name>
</gene>
<accession>A0A1M6BQM9</accession>
<name>A0A1M6BQM9_PSEXY</name>
<evidence type="ECO:0000256" key="3">
    <source>
        <dbReference type="ARBA" id="ARBA00023163"/>
    </source>
</evidence>